<proteinExistence type="predicted"/>
<dbReference type="EMBL" id="CM056741">
    <property type="protein sequence ID" value="KAJ8682978.1"/>
    <property type="molecule type" value="Genomic_DNA"/>
</dbReference>
<sequence length="136" mass="14681">MQESIEIMVKLLHDAKVDVNCCRSHELGQGFTPLHFAVLHLNGETPIEMVKLLIDRGADVNAKESIFDQASCLHLVVGQLLGRCEVIKLLLDASANVNTLNGMGLSPLSSAINCLDTSLDEDIDMIKLIIAAGALM</sequence>
<reference evidence="1" key="1">
    <citation type="submission" date="2023-04" db="EMBL/GenBank/DDBJ databases">
        <title>A chromosome-level genome assembly of the parasitoid wasp Eretmocerus hayati.</title>
        <authorList>
            <person name="Zhong Y."/>
            <person name="Liu S."/>
            <person name="Liu Y."/>
        </authorList>
    </citation>
    <scope>NUCLEOTIDE SEQUENCE</scope>
    <source>
        <strain evidence="1">ZJU_SS_LIU_2023</strain>
    </source>
</reference>
<organism evidence="1 2">
    <name type="scientific">Eretmocerus hayati</name>
    <dbReference type="NCBI Taxonomy" id="131215"/>
    <lineage>
        <taxon>Eukaryota</taxon>
        <taxon>Metazoa</taxon>
        <taxon>Ecdysozoa</taxon>
        <taxon>Arthropoda</taxon>
        <taxon>Hexapoda</taxon>
        <taxon>Insecta</taxon>
        <taxon>Pterygota</taxon>
        <taxon>Neoptera</taxon>
        <taxon>Endopterygota</taxon>
        <taxon>Hymenoptera</taxon>
        <taxon>Apocrita</taxon>
        <taxon>Proctotrupomorpha</taxon>
        <taxon>Chalcidoidea</taxon>
        <taxon>Aphelinidae</taxon>
        <taxon>Aphelininae</taxon>
        <taxon>Eretmocerus</taxon>
    </lineage>
</organism>
<accession>A0ACC2PIV9</accession>
<evidence type="ECO:0000313" key="1">
    <source>
        <dbReference type="EMBL" id="KAJ8682978.1"/>
    </source>
</evidence>
<keyword evidence="2" id="KW-1185">Reference proteome</keyword>
<comment type="caution">
    <text evidence="1">The sequence shown here is derived from an EMBL/GenBank/DDBJ whole genome shotgun (WGS) entry which is preliminary data.</text>
</comment>
<name>A0ACC2PIV9_9HYME</name>
<evidence type="ECO:0000313" key="2">
    <source>
        <dbReference type="Proteomes" id="UP001239111"/>
    </source>
</evidence>
<dbReference type="Proteomes" id="UP001239111">
    <property type="component" value="Chromosome 1"/>
</dbReference>
<protein>
    <submittedName>
        <fullName evidence="1">Uncharacterized protein</fullName>
    </submittedName>
</protein>
<gene>
    <name evidence="1" type="ORF">QAD02_018770</name>
</gene>